<accession>A0A8X6I4V0</accession>
<evidence type="ECO:0000313" key="3">
    <source>
        <dbReference type="Proteomes" id="UP000887116"/>
    </source>
</evidence>
<evidence type="ECO:0000313" key="2">
    <source>
        <dbReference type="EMBL" id="GFQ70860.1"/>
    </source>
</evidence>
<sequence length="620" mass="71325">MLPFNSTERNTQNDIQLFKSGNVGGTQGIRLEESDRCITFFQVILFGEISRQYNMCADFSQCNTVRTETLLAFFTSDRIDIIQEINFDGLFFVKSEDLEKCIVQCKNLTVLSVIECGVTFKNVFRILASCPLLKELYWSVNSKGYSHKCNTQFFCLEKIYFYAQLDVNFDNEVIKTILQICPNANDVCLNLSSYYTKTFPPYIARNAFTGRILHEGRKEPLCVCLAAPEPISKNSAKLVMVQLCLKTKPRTLTFMEFRDGEDKLYFLTNFSSFLQIYTEEKHLNNILMLPDESVHSLNLFLTEDPEFFTLNHIEKIKKVTGNRLRQMTLHNISKSTSPLEFRKNTGIIKQITSYSQNIAVLNLSESHFDDNFPFPTLYCLKGLKVLSLPSCIFKVDADFKMTNNQLKDFERMIDKCPNVENFGFHGCLLCIFGPDDDGLAPIYKWKKLKHLTLSKVVSFRVCPFLKNVAYHCPDLTTLELMELGEPLVCHYMPMVMYIIRQSKKLKFLRLNQTCMNPNISVFWKAIESAVNLQGLCISTMSNAHIINKIVTDALKKLPFLHVFHLTARHMCQNLKSQVKQIMNKKKFQVSNVVILESIQSYAGVRHCGLVHFTLDDVIAY</sequence>
<dbReference type="SUPFAM" id="SSF52047">
    <property type="entry name" value="RNI-like"/>
    <property type="match status" value="2"/>
</dbReference>
<organism evidence="2 3">
    <name type="scientific">Trichonephila clavata</name>
    <name type="common">Joro spider</name>
    <name type="synonym">Nephila clavata</name>
    <dbReference type="NCBI Taxonomy" id="2740835"/>
    <lineage>
        <taxon>Eukaryota</taxon>
        <taxon>Metazoa</taxon>
        <taxon>Ecdysozoa</taxon>
        <taxon>Arthropoda</taxon>
        <taxon>Chelicerata</taxon>
        <taxon>Arachnida</taxon>
        <taxon>Araneae</taxon>
        <taxon>Araneomorphae</taxon>
        <taxon>Entelegynae</taxon>
        <taxon>Araneoidea</taxon>
        <taxon>Nephilidae</taxon>
        <taxon>Trichonephila</taxon>
    </lineage>
</organism>
<evidence type="ECO:0000259" key="1">
    <source>
        <dbReference type="Pfam" id="PF19729"/>
    </source>
</evidence>
<name>A0A8X6I4V0_TRICU</name>
<comment type="caution">
    <text evidence="2">The sequence shown here is derived from an EMBL/GenBank/DDBJ whole genome shotgun (WGS) entry which is preliminary data.</text>
</comment>
<gene>
    <name evidence="2" type="primary">NCL1_34127</name>
    <name evidence="2" type="ORF">TNCT_77992</name>
</gene>
<dbReference type="InterPro" id="IPR045627">
    <property type="entry name" value="FBXL18_LRR"/>
</dbReference>
<dbReference type="EMBL" id="BMAO01020938">
    <property type="protein sequence ID" value="GFQ70860.1"/>
    <property type="molecule type" value="Genomic_DNA"/>
</dbReference>
<keyword evidence="3" id="KW-1185">Reference proteome</keyword>
<dbReference type="AlphaFoldDB" id="A0A8X6I4V0"/>
<dbReference type="OrthoDB" id="6429513at2759"/>
<proteinExistence type="predicted"/>
<protein>
    <submittedName>
        <fullName evidence="2">F-box domain-containing protein</fullName>
    </submittedName>
</protein>
<feature type="domain" description="F-box/LRR-repeat protein 18 LRR" evidence="1">
    <location>
        <begin position="436"/>
        <end position="582"/>
    </location>
</feature>
<dbReference type="InterPro" id="IPR032675">
    <property type="entry name" value="LRR_dom_sf"/>
</dbReference>
<dbReference type="Proteomes" id="UP000887116">
    <property type="component" value="Unassembled WGS sequence"/>
</dbReference>
<dbReference type="Gene3D" id="3.80.10.10">
    <property type="entry name" value="Ribonuclease Inhibitor"/>
    <property type="match status" value="2"/>
</dbReference>
<dbReference type="GO" id="GO:0031146">
    <property type="term" value="P:SCF-dependent proteasomal ubiquitin-dependent protein catabolic process"/>
    <property type="evidence" value="ECO:0007669"/>
    <property type="project" value="InterPro"/>
</dbReference>
<dbReference type="Pfam" id="PF19729">
    <property type="entry name" value="LRR_FBXL18"/>
    <property type="match status" value="1"/>
</dbReference>
<reference evidence="2" key="1">
    <citation type="submission" date="2020-07" db="EMBL/GenBank/DDBJ databases">
        <title>Multicomponent nature underlies the extraordinary mechanical properties of spider dragline silk.</title>
        <authorList>
            <person name="Kono N."/>
            <person name="Nakamura H."/>
            <person name="Mori M."/>
            <person name="Yoshida Y."/>
            <person name="Ohtoshi R."/>
            <person name="Malay A.D."/>
            <person name="Moran D.A.P."/>
            <person name="Tomita M."/>
            <person name="Numata K."/>
            <person name="Arakawa K."/>
        </authorList>
    </citation>
    <scope>NUCLEOTIDE SEQUENCE</scope>
</reference>